<dbReference type="InterPro" id="IPR036282">
    <property type="entry name" value="Glutathione-S-Trfase_C_sf"/>
</dbReference>
<name>A0A5A7RG32_STRAF</name>
<dbReference type="SUPFAM" id="SSF47616">
    <property type="entry name" value="GST C-terminal domain-like"/>
    <property type="match status" value="1"/>
</dbReference>
<gene>
    <name evidence="2" type="ORF">STAS_33858</name>
</gene>
<dbReference type="InterPro" id="IPR004046">
    <property type="entry name" value="GST_C"/>
</dbReference>
<dbReference type="InterPro" id="IPR010987">
    <property type="entry name" value="Glutathione-S-Trfase_C-like"/>
</dbReference>
<reference evidence="3" key="1">
    <citation type="journal article" date="2019" name="Curr. Biol.">
        <title>Genome Sequence of Striga asiatica Provides Insight into the Evolution of Plant Parasitism.</title>
        <authorList>
            <person name="Yoshida S."/>
            <person name="Kim S."/>
            <person name="Wafula E.K."/>
            <person name="Tanskanen J."/>
            <person name="Kim Y.M."/>
            <person name="Honaas L."/>
            <person name="Yang Z."/>
            <person name="Spallek T."/>
            <person name="Conn C.E."/>
            <person name="Ichihashi Y."/>
            <person name="Cheong K."/>
            <person name="Cui S."/>
            <person name="Der J.P."/>
            <person name="Gundlach H."/>
            <person name="Jiao Y."/>
            <person name="Hori C."/>
            <person name="Ishida J.K."/>
            <person name="Kasahara H."/>
            <person name="Kiba T."/>
            <person name="Kim M.S."/>
            <person name="Koo N."/>
            <person name="Laohavisit A."/>
            <person name="Lee Y.H."/>
            <person name="Lumba S."/>
            <person name="McCourt P."/>
            <person name="Mortimer J.C."/>
            <person name="Mutuku J.M."/>
            <person name="Nomura T."/>
            <person name="Sasaki-Sekimoto Y."/>
            <person name="Seto Y."/>
            <person name="Wang Y."/>
            <person name="Wakatake T."/>
            <person name="Sakakibara H."/>
            <person name="Demura T."/>
            <person name="Yamaguchi S."/>
            <person name="Yoneyama K."/>
            <person name="Manabe R.I."/>
            <person name="Nelson D.C."/>
            <person name="Schulman A.H."/>
            <person name="Timko M.P."/>
            <person name="dePamphilis C.W."/>
            <person name="Choi D."/>
            <person name="Shirasu K."/>
        </authorList>
    </citation>
    <scope>NUCLEOTIDE SEQUENCE [LARGE SCALE GENOMIC DNA]</scope>
    <source>
        <strain evidence="3">cv. UVA1</strain>
    </source>
</reference>
<dbReference type="AlphaFoldDB" id="A0A5A7RG32"/>
<dbReference type="InterPro" id="IPR045074">
    <property type="entry name" value="GST_C_Tau"/>
</dbReference>
<keyword evidence="2" id="KW-0808">Transferase</keyword>
<proteinExistence type="predicted"/>
<evidence type="ECO:0000259" key="1">
    <source>
        <dbReference type="PROSITE" id="PS50405"/>
    </source>
</evidence>
<comment type="caution">
    <text evidence="2">The sequence shown here is derived from an EMBL/GenBank/DDBJ whole genome shotgun (WGS) entry which is preliminary data.</text>
</comment>
<dbReference type="GO" id="GO:0006749">
    <property type="term" value="P:glutathione metabolic process"/>
    <property type="evidence" value="ECO:0007669"/>
    <property type="project" value="InterPro"/>
</dbReference>
<dbReference type="GO" id="GO:0004364">
    <property type="term" value="F:glutathione transferase activity"/>
    <property type="evidence" value="ECO:0007669"/>
    <property type="project" value="InterPro"/>
</dbReference>
<dbReference type="PROSITE" id="PS50405">
    <property type="entry name" value="GST_CTER"/>
    <property type="match status" value="1"/>
</dbReference>
<dbReference type="CDD" id="cd03185">
    <property type="entry name" value="GST_C_Tau"/>
    <property type="match status" value="1"/>
</dbReference>
<accession>A0A5A7RG32</accession>
<feature type="domain" description="GST C-terminal" evidence="1">
    <location>
        <begin position="1"/>
        <end position="106"/>
    </location>
</feature>
<sequence>MIGRQFLEPNEGENQKKGVKLAIEALEKIEEELNGKIFFGGDTIGFLDLIMGFVSYALPVWEDIASVKILDPVKFPGITAWMGNFINHPVIKGDYLPPRDAIFSYFLRRRQQLIPVYASIDVDAVLSKRGI</sequence>
<dbReference type="Gene3D" id="1.20.1050.10">
    <property type="match status" value="1"/>
</dbReference>
<protein>
    <submittedName>
        <fullName evidence="2">Glutathione S-transferase</fullName>
    </submittedName>
</protein>
<dbReference type="EMBL" id="BKCP01012514">
    <property type="protein sequence ID" value="GER56145.1"/>
    <property type="molecule type" value="Genomic_DNA"/>
</dbReference>
<dbReference type="Pfam" id="PF00043">
    <property type="entry name" value="GST_C"/>
    <property type="match status" value="1"/>
</dbReference>
<evidence type="ECO:0000313" key="3">
    <source>
        <dbReference type="Proteomes" id="UP000325081"/>
    </source>
</evidence>
<dbReference type="Proteomes" id="UP000325081">
    <property type="component" value="Unassembled WGS sequence"/>
</dbReference>
<dbReference type="OrthoDB" id="202840at2759"/>
<evidence type="ECO:0000313" key="2">
    <source>
        <dbReference type="EMBL" id="GER56145.1"/>
    </source>
</evidence>
<organism evidence="2 3">
    <name type="scientific">Striga asiatica</name>
    <name type="common">Asiatic witchweed</name>
    <name type="synonym">Buchnera asiatica</name>
    <dbReference type="NCBI Taxonomy" id="4170"/>
    <lineage>
        <taxon>Eukaryota</taxon>
        <taxon>Viridiplantae</taxon>
        <taxon>Streptophyta</taxon>
        <taxon>Embryophyta</taxon>
        <taxon>Tracheophyta</taxon>
        <taxon>Spermatophyta</taxon>
        <taxon>Magnoliopsida</taxon>
        <taxon>eudicotyledons</taxon>
        <taxon>Gunneridae</taxon>
        <taxon>Pentapetalae</taxon>
        <taxon>asterids</taxon>
        <taxon>lamiids</taxon>
        <taxon>Lamiales</taxon>
        <taxon>Orobanchaceae</taxon>
        <taxon>Buchnereae</taxon>
        <taxon>Striga</taxon>
    </lineage>
</organism>
<keyword evidence="3" id="KW-1185">Reference proteome</keyword>